<dbReference type="GO" id="GO:0016787">
    <property type="term" value="F:hydrolase activity"/>
    <property type="evidence" value="ECO:0007669"/>
    <property type="project" value="UniProtKB-KW"/>
</dbReference>
<dbReference type="Proteomes" id="UP000193920">
    <property type="component" value="Unassembled WGS sequence"/>
</dbReference>
<feature type="domain" description="BD-FAE-like" evidence="3">
    <location>
        <begin position="57"/>
        <end position="232"/>
    </location>
</feature>
<comment type="caution">
    <text evidence="4">The sequence shown here is derived from an EMBL/GenBank/DDBJ whole genome shotgun (WGS) entry which is preliminary data.</text>
</comment>
<keyword evidence="1 4" id="KW-0378">Hydrolase</keyword>
<proteinExistence type="predicted"/>
<evidence type="ECO:0000313" key="5">
    <source>
        <dbReference type="Proteomes" id="UP000193920"/>
    </source>
</evidence>
<gene>
    <name evidence="4" type="ORF">LY90DRAFT_513436</name>
</gene>
<reference evidence="4 5" key="1">
    <citation type="submission" date="2016-08" db="EMBL/GenBank/DDBJ databases">
        <title>A Parts List for Fungal Cellulosomes Revealed by Comparative Genomics.</title>
        <authorList>
            <consortium name="DOE Joint Genome Institute"/>
            <person name="Haitjema C.H."/>
            <person name="Gilmore S.P."/>
            <person name="Henske J.K."/>
            <person name="Solomon K.V."/>
            <person name="De Groot R."/>
            <person name="Kuo A."/>
            <person name="Mondo S.J."/>
            <person name="Salamov A.A."/>
            <person name="Labutti K."/>
            <person name="Zhao Z."/>
            <person name="Chiniquy J."/>
            <person name="Barry K."/>
            <person name="Brewer H.M."/>
            <person name="Purvine S.O."/>
            <person name="Wright A.T."/>
            <person name="Boxma B."/>
            <person name="Van Alen T."/>
            <person name="Hackstein J.H."/>
            <person name="Baker S.E."/>
            <person name="Grigoriev I.V."/>
            <person name="O'Malley M.A."/>
        </authorList>
    </citation>
    <scope>NUCLEOTIDE SEQUENCE [LARGE SCALE GENOMIC DNA]</scope>
    <source>
        <strain evidence="4 5">G1</strain>
    </source>
</reference>
<protein>
    <submittedName>
        <fullName evidence="4">Alpha/beta-hydrolase</fullName>
    </submittedName>
</protein>
<dbReference type="InterPro" id="IPR049492">
    <property type="entry name" value="BD-FAE-like_dom"/>
</dbReference>
<dbReference type="Gene3D" id="3.40.50.1820">
    <property type="entry name" value="alpha/beta hydrolase"/>
    <property type="match status" value="1"/>
</dbReference>
<evidence type="ECO:0000313" key="4">
    <source>
        <dbReference type="EMBL" id="ORY27390.1"/>
    </source>
</evidence>
<feature type="chain" id="PRO_5012011051" evidence="2">
    <location>
        <begin position="23"/>
        <end position="314"/>
    </location>
</feature>
<organism evidence="4 5">
    <name type="scientific">Neocallimastix californiae</name>
    <dbReference type="NCBI Taxonomy" id="1754190"/>
    <lineage>
        <taxon>Eukaryota</taxon>
        <taxon>Fungi</taxon>
        <taxon>Fungi incertae sedis</taxon>
        <taxon>Chytridiomycota</taxon>
        <taxon>Chytridiomycota incertae sedis</taxon>
        <taxon>Neocallimastigomycetes</taxon>
        <taxon>Neocallimastigales</taxon>
        <taxon>Neocallimastigaceae</taxon>
        <taxon>Neocallimastix</taxon>
    </lineage>
</organism>
<sequence length="314" mass="36075">MQSSIFIKFLLLISVVFSFSHADFINDLKDRKRDIENYLNAKNVERDIVYNKVDSVLDVYNNKNEGGNTLKPVVIFIYGGTWYQGDKVKFTRFGTLLEENGYVGVIPTYTLFPYGGMEDMVYDVYTAITWTFENIEKYGGDPNRITVAGHSAGAHLVALTLFKSYNFMENKKEIMQPLPKIEKALLMSGPYDFDDYAKVKSMLGKELKSSLLEQLVRILFKTKDVSPYDIVKDIPDNSVDDGFNVNKFLFYYTSLDTTVPECSAQKLMKEMKRASEDVNIEYVYNEGYIHEAITVGIRKDDKEQAKIFLNLLHQ</sequence>
<dbReference type="STRING" id="1754190.A0A1Y2AYL5"/>
<dbReference type="InterPro" id="IPR029058">
    <property type="entry name" value="AB_hydrolase_fold"/>
</dbReference>
<dbReference type="PANTHER" id="PTHR48081:SF33">
    <property type="entry name" value="KYNURENINE FORMAMIDASE"/>
    <property type="match status" value="1"/>
</dbReference>
<dbReference type="AlphaFoldDB" id="A0A1Y2AYL5"/>
<dbReference type="PANTHER" id="PTHR48081">
    <property type="entry name" value="AB HYDROLASE SUPERFAMILY PROTEIN C4A8.06C"/>
    <property type="match status" value="1"/>
</dbReference>
<evidence type="ECO:0000256" key="2">
    <source>
        <dbReference type="SAM" id="SignalP"/>
    </source>
</evidence>
<keyword evidence="2" id="KW-0732">Signal</keyword>
<keyword evidence="5" id="KW-1185">Reference proteome</keyword>
<accession>A0A1Y2AYL5</accession>
<dbReference type="InterPro" id="IPR050300">
    <property type="entry name" value="GDXG_lipolytic_enzyme"/>
</dbReference>
<evidence type="ECO:0000259" key="3">
    <source>
        <dbReference type="Pfam" id="PF20434"/>
    </source>
</evidence>
<feature type="signal peptide" evidence="2">
    <location>
        <begin position="1"/>
        <end position="22"/>
    </location>
</feature>
<dbReference type="Pfam" id="PF20434">
    <property type="entry name" value="BD-FAE"/>
    <property type="match status" value="1"/>
</dbReference>
<dbReference type="OrthoDB" id="6495301at2759"/>
<dbReference type="SUPFAM" id="SSF53474">
    <property type="entry name" value="alpha/beta-Hydrolases"/>
    <property type="match status" value="1"/>
</dbReference>
<name>A0A1Y2AYL5_9FUNG</name>
<dbReference type="EMBL" id="MCOG01000193">
    <property type="protein sequence ID" value="ORY27390.1"/>
    <property type="molecule type" value="Genomic_DNA"/>
</dbReference>
<evidence type="ECO:0000256" key="1">
    <source>
        <dbReference type="ARBA" id="ARBA00022801"/>
    </source>
</evidence>